<feature type="compositionally biased region" description="Low complexity" evidence="5">
    <location>
        <begin position="258"/>
        <end position="267"/>
    </location>
</feature>
<dbReference type="InterPro" id="IPR024158">
    <property type="entry name" value="Mt_import_TIM15"/>
</dbReference>
<evidence type="ECO:0000256" key="2">
    <source>
        <dbReference type="ARBA" id="ARBA00022771"/>
    </source>
</evidence>
<evidence type="ECO:0000256" key="4">
    <source>
        <dbReference type="PROSITE-ProRule" id="PRU00834"/>
    </source>
</evidence>
<dbReference type="GO" id="GO:0030150">
    <property type="term" value="P:protein import into mitochondrial matrix"/>
    <property type="evidence" value="ECO:0007669"/>
    <property type="project" value="TreeGrafter"/>
</dbReference>
<evidence type="ECO:0000256" key="5">
    <source>
        <dbReference type="SAM" id="MobiDB-lite"/>
    </source>
</evidence>
<feature type="compositionally biased region" description="Polar residues" evidence="5">
    <location>
        <begin position="223"/>
        <end position="238"/>
    </location>
</feature>
<feature type="domain" description="DNL-type" evidence="6">
    <location>
        <begin position="317"/>
        <end position="412"/>
    </location>
</feature>
<proteinExistence type="predicted"/>
<organism evidence="7 8">
    <name type="scientific">Cystoisospora suis</name>
    <dbReference type="NCBI Taxonomy" id="483139"/>
    <lineage>
        <taxon>Eukaryota</taxon>
        <taxon>Sar</taxon>
        <taxon>Alveolata</taxon>
        <taxon>Apicomplexa</taxon>
        <taxon>Conoidasida</taxon>
        <taxon>Coccidia</taxon>
        <taxon>Eucoccidiorida</taxon>
        <taxon>Eimeriorina</taxon>
        <taxon>Sarcocystidae</taxon>
        <taxon>Cystoisospora</taxon>
    </lineage>
</organism>
<dbReference type="GO" id="GO:0005739">
    <property type="term" value="C:mitochondrion"/>
    <property type="evidence" value="ECO:0007669"/>
    <property type="project" value="TreeGrafter"/>
</dbReference>
<dbReference type="GO" id="GO:0050821">
    <property type="term" value="P:protein stabilization"/>
    <property type="evidence" value="ECO:0007669"/>
    <property type="project" value="TreeGrafter"/>
</dbReference>
<dbReference type="RefSeq" id="XP_067925874.1">
    <property type="nucleotide sequence ID" value="XM_068062148.1"/>
</dbReference>
<gene>
    <name evidence="7" type="ORF">CSUI_001945</name>
</gene>
<feature type="region of interest" description="Disordered" evidence="5">
    <location>
        <begin position="204"/>
        <end position="317"/>
    </location>
</feature>
<evidence type="ECO:0000256" key="3">
    <source>
        <dbReference type="ARBA" id="ARBA00022833"/>
    </source>
</evidence>
<evidence type="ECO:0000313" key="7">
    <source>
        <dbReference type="EMBL" id="PHJ24201.1"/>
    </source>
</evidence>
<sequence>MRGFSRQQGHIERIVRVVPDWKQGIPQCLTAKRCLSSSIVSFPTPGGDSIATGLTSTMETPGRLHVPRCASRGWGSTCTFMLNHKLTLPRTTSIPSCQHRLLTSFSAASQSLFLSSRWSTTMQHSSIPSSIPRNPGNFSRTTQRDFLFSHENTSCGTSPRYLRGVVALFSSRPQARRLSPPLFNPLHFFRFSCCSTPDRSIRRFSDATRTPPSCCAEKGSIRPSHSSVQGETTKQDNCVINPLKKGTGHEPSQRAEGDTSSDTSSTDPAVSREAHSSNCSSRPSVRIDVSKIPGTGGRTSSASESPQESREEDTSPENSDVYVLIFTCSPCGKRSAKKFSKKAYHNGVVIVKCPHCSSLHLIADHFGWFGDSPQTIEDILKEKGEKLLTKLSAEQLVDLSDIAETTESCQEGRRD</sequence>
<name>A0A2C6KJH7_9APIC</name>
<reference evidence="7 8" key="1">
    <citation type="journal article" date="2017" name="Int. J. Parasitol.">
        <title>The genome of the protozoan parasite Cystoisospora suis and a reverse vaccinology approach to identify vaccine candidates.</title>
        <authorList>
            <person name="Palmieri N."/>
            <person name="Shrestha A."/>
            <person name="Ruttkowski B."/>
            <person name="Beck T."/>
            <person name="Vogl C."/>
            <person name="Tomley F."/>
            <person name="Blake D.P."/>
            <person name="Joachim A."/>
        </authorList>
    </citation>
    <scope>NUCLEOTIDE SEQUENCE [LARGE SCALE GENOMIC DNA]</scope>
    <source>
        <strain evidence="7 8">Wien I</strain>
    </source>
</reference>
<dbReference type="GO" id="GO:0008270">
    <property type="term" value="F:zinc ion binding"/>
    <property type="evidence" value="ECO:0007669"/>
    <property type="project" value="UniProtKB-KW"/>
</dbReference>
<dbReference type="Pfam" id="PF05180">
    <property type="entry name" value="zf-DNL"/>
    <property type="match status" value="1"/>
</dbReference>
<keyword evidence="8" id="KW-1185">Reference proteome</keyword>
<evidence type="ECO:0000313" key="8">
    <source>
        <dbReference type="Proteomes" id="UP000221165"/>
    </source>
</evidence>
<keyword evidence="3" id="KW-0862">Zinc</keyword>
<comment type="caution">
    <text evidence="7">The sequence shown here is derived from an EMBL/GenBank/DDBJ whole genome shotgun (WGS) entry which is preliminary data.</text>
</comment>
<dbReference type="GO" id="GO:0051087">
    <property type="term" value="F:protein-folding chaperone binding"/>
    <property type="evidence" value="ECO:0007669"/>
    <property type="project" value="TreeGrafter"/>
</dbReference>
<dbReference type="PROSITE" id="PS51501">
    <property type="entry name" value="ZF_DNL"/>
    <property type="match status" value="1"/>
</dbReference>
<dbReference type="PANTHER" id="PTHR20922:SF13">
    <property type="entry name" value="DNL-TYPE ZINC FINGER PROTEIN"/>
    <property type="match status" value="1"/>
</dbReference>
<dbReference type="GO" id="GO:0006457">
    <property type="term" value="P:protein folding"/>
    <property type="evidence" value="ECO:0007669"/>
    <property type="project" value="TreeGrafter"/>
</dbReference>
<dbReference type="VEuPathDB" id="ToxoDB:CSUI_001945"/>
<dbReference type="AlphaFoldDB" id="A0A2C6KJH7"/>
<dbReference type="EMBL" id="MIGC01000810">
    <property type="protein sequence ID" value="PHJ24201.1"/>
    <property type="molecule type" value="Genomic_DNA"/>
</dbReference>
<keyword evidence="2 4" id="KW-0863">Zinc-finger</keyword>
<evidence type="ECO:0000256" key="1">
    <source>
        <dbReference type="ARBA" id="ARBA00022723"/>
    </source>
</evidence>
<dbReference type="InterPro" id="IPR007853">
    <property type="entry name" value="Znf_DNL-typ"/>
</dbReference>
<dbReference type="Proteomes" id="UP000221165">
    <property type="component" value="Unassembled WGS sequence"/>
</dbReference>
<dbReference type="GeneID" id="94425359"/>
<keyword evidence="1" id="KW-0479">Metal-binding</keyword>
<evidence type="ECO:0000259" key="6">
    <source>
        <dbReference type="PROSITE" id="PS51501"/>
    </source>
</evidence>
<dbReference type="PANTHER" id="PTHR20922">
    <property type="entry name" value="DNL-TYPE ZINC FINGER PROTEIN"/>
    <property type="match status" value="1"/>
</dbReference>
<feature type="compositionally biased region" description="Basic and acidic residues" evidence="5">
    <location>
        <begin position="247"/>
        <end position="257"/>
    </location>
</feature>
<protein>
    <submittedName>
        <fullName evidence="7">Dnl zinc finger protein</fullName>
    </submittedName>
</protein>
<accession>A0A2C6KJH7</accession>
<dbReference type="OrthoDB" id="512667at2759"/>